<protein>
    <submittedName>
        <fullName evidence="1">Uncharacterized protein</fullName>
    </submittedName>
</protein>
<sequence length="435" mass="52933">MVKISKNYHNFERLNKAEAKDYLTLLKEWVLWNLTRLDLMCVKWISKEELLEIIQKETATERGILTNEELLKRINKVYVKSIEKMRYNFGLKVPEEYFDYKWKSLDEFLDFMLSTSNLERKWYLRLVDCAILKTMSSYDEIFDNPLVMELNKKLELIVKKIKKIPWLNVIKEEDGDIEFTYNSLDWSEPSFTKWRITYKTKENIKILLKLIYNRGYSKLDFFKDLLQFRVEVDSRIDWENALLLFNRELFWENALLDNKWFFKKDFMENCQIEKKKKKEEKSWTSDDFINASLAWHFKGDTSTPAEFQFVRTWNNNESWYNKHEIYDTKKMLSVISRLFGYLTFEDIKLIIHEFWLRSELPEKWILYHLLTPQNKKKPSFLMKATACGNNCNCFISRDVCTQEYREFYAGNNIEYIDLYDSDFEDIRKKYLNTRI</sequence>
<organism evidence="1">
    <name type="scientific">uncultured bacterium</name>
    <name type="common">gcode 4</name>
    <dbReference type="NCBI Taxonomy" id="1234023"/>
    <lineage>
        <taxon>Bacteria</taxon>
        <taxon>environmental samples</taxon>
    </lineage>
</organism>
<accession>K2AX12</accession>
<evidence type="ECO:0000313" key="1">
    <source>
        <dbReference type="EMBL" id="EKD66231.1"/>
    </source>
</evidence>
<name>K2AX12_9BACT</name>
<dbReference type="AlphaFoldDB" id="K2AX12"/>
<comment type="caution">
    <text evidence="1">The sequence shown here is derived from an EMBL/GenBank/DDBJ whole genome shotgun (WGS) entry which is preliminary data.</text>
</comment>
<gene>
    <name evidence="1" type="ORF">ACD_49C00059G0004</name>
</gene>
<dbReference type="EMBL" id="AMFJ01021645">
    <property type="protein sequence ID" value="EKD66231.1"/>
    <property type="molecule type" value="Genomic_DNA"/>
</dbReference>
<proteinExistence type="predicted"/>
<reference evidence="1" key="1">
    <citation type="journal article" date="2012" name="Science">
        <title>Fermentation, hydrogen, and sulfur metabolism in multiple uncultivated bacterial phyla.</title>
        <authorList>
            <person name="Wrighton K.C."/>
            <person name="Thomas B.C."/>
            <person name="Sharon I."/>
            <person name="Miller C.S."/>
            <person name="Castelle C.J."/>
            <person name="VerBerkmoes N.C."/>
            <person name="Wilkins M.J."/>
            <person name="Hettich R.L."/>
            <person name="Lipton M.S."/>
            <person name="Williams K.H."/>
            <person name="Long P.E."/>
            <person name="Banfield J.F."/>
        </authorList>
    </citation>
    <scope>NUCLEOTIDE SEQUENCE [LARGE SCALE GENOMIC DNA]</scope>
</reference>